<organism evidence="15 19">
    <name type="scientific">Parambassis ranga</name>
    <name type="common">Indian glassy fish</name>
    <dbReference type="NCBI Taxonomy" id="210632"/>
    <lineage>
        <taxon>Eukaryota</taxon>
        <taxon>Metazoa</taxon>
        <taxon>Chordata</taxon>
        <taxon>Craniata</taxon>
        <taxon>Vertebrata</taxon>
        <taxon>Euteleostomi</taxon>
        <taxon>Actinopterygii</taxon>
        <taxon>Neopterygii</taxon>
        <taxon>Teleostei</taxon>
        <taxon>Neoteleostei</taxon>
        <taxon>Acanthomorphata</taxon>
        <taxon>Ovalentaria</taxon>
        <taxon>Ambassidae</taxon>
        <taxon>Parambassis</taxon>
    </lineage>
</organism>
<evidence type="ECO:0000259" key="14">
    <source>
        <dbReference type="PROSITE" id="PS50850"/>
    </source>
</evidence>
<dbReference type="PRINTS" id="PR00171">
    <property type="entry name" value="SUGRTRNSPORT"/>
</dbReference>
<dbReference type="GO" id="GO:0070837">
    <property type="term" value="P:dehydroascorbic acid transport"/>
    <property type="evidence" value="ECO:0007669"/>
    <property type="project" value="TreeGrafter"/>
</dbReference>
<dbReference type="GO" id="GO:0032868">
    <property type="term" value="P:response to insulin"/>
    <property type="evidence" value="ECO:0007669"/>
    <property type="project" value="TreeGrafter"/>
</dbReference>
<comment type="catalytic activity">
    <reaction evidence="1">
        <text>D-glucose(out) = D-glucose(in)</text>
        <dbReference type="Rhea" id="RHEA:60376"/>
        <dbReference type="ChEBI" id="CHEBI:4167"/>
    </reaction>
</comment>
<name>A0A6P7JTI6_9TELE</name>
<dbReference type="NCBIfam" id="TIGR00879">
    <property type="entry name" value="SP"/>
    <property type="match status" value="1"/>
</dbReference>
<protein>
    <submittedName>
        <fullName evidence="16 17">Solute carrier family 2, facilitated glucose transporter member 3-like</fullName>
    </submittedName>
</protein>
<evidence type="ECO:0000256" key="9">
    <source>
        <dbReference type="ARBA" id="ARBA00023136"/>
    </source>
</evidence>
<dbReference type="RefSeq" id="XP_028280254.1">
    <property type="nucleotide sequence ID" value="XM_028424453.1"/>
</dbReference>
<dbReference type="PANTHER" id="PTHR23503:SF124">
    <property type="entry name" value="SOLUTE CARRIER FAMILY 2 MEMBER 3B"/>
    <property type="match status" value="1"/>
</dbReference>
<feature type="domain" description="Major facilitator superfamily (MFS) profile" evidence="14">
    <location>
        <begin position="20"/>
        <end position="461"/>
    </location>
</feature>
<evidence type="ECO:0000256" key="10">
    <source>
        <dbReference type="ARBA" id="ARBA00023180"/>
    </source>
</evidence>
<feature type="transmembrane region" description="Helical" evidence="13">
    <location>
        <begin position="277"/>
        <end position="300"/>
    </location>
</feature>
<feature type="transmembrane region" description="Helical" evidence="13">
    <location>
        <begin position="16"/>
        <end position="33"/>
    </location>
</feature>
<dbReference type="SUPFAM" id="SSF103473">
    <property type="entry name" value="MFS general substrate transporter"/>
    <property type="match status" value="1"/>
</dbReference>
<comment type="similarity">
    <text evidence="3">Belongs to the major facilitator superfamily. Sugar transporter (TC 2.A.1.1) family. Glucose transporter subfamily.</text>
</comment>
<evidence type="ECO:0000256" key="7">
    <source>
        <dbReference type="ARBA" id="ARBA00022692"/>
    </source>
</evidence>
<keyword evidence="10" id="KW-0325">Glycoprotein</keyword>
<sequence>MQQLEDDKPKKKVTAYLLYCVSTAVIGSLQFGYNTGVINAPEQKLRQFFQNVSIDRYGEPLTPGANTMVWSVAVAIFSVGGMIGSVSVGAMVNKFGRRKSMLIANILALLGGSLMGLSKLSQSFEMIIFGRLVIGGFCGLCTGLTPMYVGEISPTAVRGAFGTLHQLGVVIGILVAQIFGLESLLGSDALWPLLLALTVLPAIVQTIMLPFCPESPRYLLIVLKQEEEARKALVRLRGCEDVEDDIHEMKEEANKMAMEKKVTIVELFRSPHYRQPIVIAIVLQLSQQLSGINAVFYYSTGIFESAGVTQPIYATIGAGVVNTVFTIVSLFLVERAGRRTLHLIGLGGMAICALIMTISLSLVKTNQSLSYLAIVAVFGFVASFEMGPGPIPWFIVAELFSQGPRPAAMAVSGCSNWTANFLVGLGFPKLAEICGPYVFLIFMVFLILFFIFTFLRVPETKGRTFDDIAQGFAASVGKDSHSPVPEAVEIGLSDTKEPAPMSPTEKFPMVKQ</sequence>
<keyword evidence="9 13" id="KW-0472">Membrane</keyword>
<feature type="transmembrane region" description="Helical" evidence="13">
    <location>
        <begin position="407"/>
        <end position="425"/>
    </location>
</feature>
<evidence type="ECO:0000313" key="16">
    <source>
        <dbReference type="RefSeq" id="XP_028280251.1"/>
    </source>
</evidence>
<proteinExistence type="inferred from homology"/>
<dbReference type="GO" id="GO:0016324">
    <property type="term" value="C:apical plasma membrane"/>
    <property type="evidence" value="ECO:0007669"/>
    <property type="project" value="TreeGrafter"/>
</dbReference>
<accession>A0A6P7JTI6</accession>
<feature type="transmembrane region" description="Helical" evidence="13">
    <location>
        <begin position="102"/>
        <end position="120"/>
    </location>
</feature>
<feature type="transmembrane region" description="Helical" evidence="13">
    <location>
        <begin position="369"/>
        <end position="395"/>
    </location>
</feature>
<dbReference type="InterPro" id="IPR005829">
    <property type="entry name" value="Sugar_transporter_CS"/>
</dbReference>
<feature type="region of interest" description="Disordered" evidence="12">
    <location>
        <begin position="492"/>
        <end position="512"/>
    </location>
</feature>
<dbReference type="InterPro" id="IPR036259">
    <property type="entry name" value="MFS_trans_sf"/>
</dbReference>
<feature type="transmembrane region" description="Helical" evidence="13">
    <location>
        <begin position="68"/>
        <end position="90"/>
    </location>
</feature>
<evidence type="ECO:0000256" key="13">
    <source>
        <dbReference type="SAM" id="Phobius"/>
    </source>
</evidence>
<evidence type="ECO:0000256" key="2">
    <source>
        <dbReference type="ARBA" id="ARBA00004651"/>
    </source>
</evidence>
<dbReference type="PROSITE" id="PS00216">
    <property type="entry name" value="SUGAR_TRANSPORT_1"/>
    <property type="match status" value="1"/>
</dbReference>
<dbReference type="Gene3D" id="1.20.1250.20">
    <property type="entry name" value="MFS general substrate transporter like domains"/>
    <property type="match status" value="1"/>
</dbReference>
<evidence type="ECO:0000256" key="1">
    <source>
        <dbReference type="ARBA" id="ARBA00000618"/>
    </source>
</evidence>
<evidence type="ECO:0000256" key="3">
    <source>
        <dbReference type="ARBA" id="ARBA00007004"/>
    </source>
</evidence>
<feature type="transmembrane region" description="Helical" evidence="13">
    <location>
        <begin position="340"/>
        <end position="363"/>
    </location>
</feature>
<dbReference type="AlphaFoldDB" id="A0A6P7JTI6"/>
<evidence type="ECO:0000256" key="12">
    <source>
        <dbReference type="SAM" id="MobiDB-lite"/>
    </source>
</evidence>
<keyword evidence="4 11" id="KW-0813">Transport</keyword>
<dbReference type="RefSeq" id="XP_028280253.1">
    <property type="nucleotide sequence ID" value="XM_028424452.1"/>
</dbReference>
<dbReference type="PANTHER" id="PTHR23503">
    <property type="entry name" value="SOLUTE CARRIER FAMILY 2"/>
    <property type="match status" value="1"/>
</dbReference>
<evidence type="ECO:0000313" key="19">
    <source>
        <dbReference type="RefSeq" id="XP_028280254.1"/>
    </source>
</evidence>
<dbReference type="GO" id="GO:0046323">
    <property type="term" value="P:D-glucose import"/>
    <property type="evidence" value="ECO:0007669"/>
    <property type="project" value="TreeGrafter"/>
</dbReference>
<dbReference type="Pfam" id="PF00083">
    <property type="entry name" value="Sugar_tr"/>
    <property type="match status" value="1"/>
</dbReference>
<dbReference type="GO" id="GO:0016323">
    <property type="term" value="C:basolateral plasma membrane"/>
    <property type="evidence" value="ECO:0007669"/>
    <property type="project" value="TreeGrafter"/>
</dbReference>
<keyword evidence="15" id="KW-1185">Reference proteome</keyword>
<feature type="transmembrane region" description="Helical" evidence="13">
    <location>
        <begin position="161"/>
        <end position="179"/>
    </location>
</feature>
<dbReference type="InterPro" id="IPR005828">
    <property type="entry name" value="MFS_sugar_transport-like"/>
</dbReference>
<dbReference type="InterPro" id="IPR003663">
    <property type="entry name" value="Sugar/inositol_transpt"/>
</dbReference>
<dbReference type="PROSITE" id="PS50850">
    <property type="entry name" value="MFS"/>
    <property type="match status" value="1"/>
</dbReference>
<feature type="transmembrane region" description="Helical" evidence="13">
    <location>
        <begin position="437"/>
        <end position="455"/>
    </location>
</feature>
<dbReference type="GO" id="GO:0055056">
    <property type="term" value="F:D-glucose transmembrane transporter activity"/>
    <property type="evidence" value="ECO:0007669"/>
    <property type="project" value="TreeGrafter"/>
</dbReference>
<gene>
    <name evidence="16 17 18 19" type="primary">LOC114447910</name>
</gene>
<evidence type="ECO:0000256" key="4">
    <source>
        <dbReference type="ARBA" id="ARBA00022448"/>
    </source>
</evidence>
<evidence type="ECO:0000313" key="15">
    <source>
        <dbReference type="Proteomes" id="UP000515145"/>
    </source>
</evidence>
<comment type="subcellular location">
    <subcellularLocation>
        <location evidence="2">Cell membrane</location>
        <topology evidence="2">Multi-pass membrane protein</topology>
    </subcellularLocation>
</comment>
<feature type="transmembrane region" description="Helical" evidence="13">
    <location>
        <begin position="126"/>
        <end position="149"/>
    </location>
</feature>
<keyword evidence="7 13" id="KW-0812">Transmembrane</keyword>
<keyword evidence="6" id="KW-0762">Sugar transport</keyword>
<dbReference type="CTD" id="100330897"/>
<keyword evidence="5" id="KW-1003">Cell membrane</keyword>
<evidence type="ECO:0000256" key="8">
    <source>
        <dbReference type="ARBA" id="ARBA00022989"/>
    </source>
</evidence>
<dbReference type="InterPro" id="IPR020846">
    <property type="entry name" value="MFS_dom"/>
</dbReference>
<keyword evidence="8 13" id="KW-1133">Transmembrane helix</keyword>
<dbReference type="RefSeq" id="XP_028280252.1">
    <property type="nucleotide sequence ID" value="XM_028424451.1"/>
</dbReference>
<evidence type="ECO:0000256" key="6">
    <source>
        <dbReference type="ARBA" id="ARBA00022597"/>
    </source>
</evidence>
<dbReference type="OrthoDB" id="4540492at2759"/>
<dbReference type="FunFam" id="1.20.1250.20:FF:000040">
    <property type="entry name" value="Solute carrier family 2, facilitated glucose transporter member 1"/>
    <property type="match status" value="1"/>
</dbReference>
<evidence type="ECO:0000256" key="11">
    <source>
        <dbReference type="RuleBase" id="RU003346"/>
    </source>
</evidence>
<dbReference type="GeneID" id="114447910"/>
<dbReference type="RefSeq" id="XP_028280251.1">
    <property type="nucleotide sequence ID" value="XM_028424450.1"/>
</dbReference>
<dbReference type="InterPro" id="IPR045263">
    <property type="entry name" value="GLUT"/>
</dbReference>
<reference evidence="16 17" key="1">
    <citation type="submission" date="2025-04" db="UniProtKB">
        <authorList>
            <consortium name="RefSeq"/>
        </authorList>
    </citation>
    <scope>IDENTIFICATION</scope>
</reference>
<evidence type="ECO:0000256" key="5">
    <source>
        <dbReference type="ARBA" id="ARBA00022475"/>
    </source>
</evidence>
<dbReference type="CDD" id="cd17431">
    <property type="entry name" value="MFS_GLUT_Class1"/>
    <property type="match status" value="1"/>
</dbReference>
<feature type="transmembrane region" description="Helical" evidence="13">
    <location>
        <begin position="191"/>
        <end position="211"/>
    </location>
</feature>
<dbReference type="Proteomes" id="UP000515145">
    <property type="component" value="Chromosome 16"/>
</dbReference>
<evidence type="ECO:0000313" key="17">
    <source>
        <dbReference type="RefSeq" id="XP_028280252.1"/>
    </source>
</evidence>
<feature type="transmembrane region" description="Helical" evidence="13">
    <location>
        <begin position="312"/>
        <end position="333"/>
    </location>
</feature>
<evidence type="ECO:0000313" key="18">
    <source>
        <dbReference type="RefSeq" id="XP_028280253.1"/>
    </source>
</evidence>